<keyword evidence="7" id="KW-0695">RNA-directed DNA polymerase</keyword>
<protein>
    <recommendedName>
        <fullName evidence="1">RNA-directed DNA polymerase</fullName>
        <ecNumber evidence="1">2.7.7.49</ecNumber>
    </recommendedName>
</protein>
<dbReference type="CDD" id="cd09274">
    <property type="entry name" value="RNase_HI_RT_Ty3"/>
    <property type="match status" value="1"/>
</dbReference>
<dbReference type="Gene3D" id="2.40.70.10">
    <property type="entry name" value="Acid Proteases"/>
    <property type="match status" value="1"/>
</dbReference>
<name>A0A6L2NWT2_TANCI</name>
<dbReference type="InterPro" id="IPR043502">
    <property type="entry name" value="DNA/RNA_pol_sf"/>
</dbReference>
<dbReference type="GO" id="GO:0003964">
    <property type="term" value="F:RNA-directed DNA polymerase activity"/>
    <property type="evidence" value="ECO:0007669"/>
    <property type="project" value="UniProtKB-KW"/>
</dbReference>
<evidence type="ECO:0000256" key="8">
    <source>
        <dbReference type="SAM" id="MobiDB-lite"/>
    </source>
</evidence>
<dbReference type="Pfam" id="PF00078">
    <property type="entry name" value="RVT_1"/>
    <property type="match status" value="1"/>
</dbReference>
<dbReference type="Pfam" id="PF24626">
    <property type="entry name" value="SH3_Tf2-1"/>
    <property type="match status" value="1"/>
</dbReference>
<dbReference type="GO" id="GO:0004519">
    <property type="term" value="F:endonuclease activity"/>
    <property type="evidence" value="ECO:0007669"/>
    <property type="project" value="UniProtKB-KW"/>
</dbReference>
<evidence type="ECO:0000256" key="7">
    <source>
        <dbReference type="ARBA" id="ARBA00022918"/>
    </source>
</evidence>
<keyword evidence="6" id="KW-0378">Hydrolase</keyword>
<evidence type="ECO:0000313" key="10">
    <source>
        <dbReference type="EMBL" id="GEU89472.1"/>
    </source>
</evidence>
<dbReference type="InterPro" id="IPR021109">
    <property type="entry name" value="Peptidase_aspartic_dom_sf"/>
</dbReference>
<feature type="region of interest" description="Disordered" evidence="8">
    <location>
        <begin position="242"/>
        <end position="263"/>
    </location>
</feature>
<dbReference type="InterPro" id="IPR036397">
    <property type="entry name" value="RNaseH_sf"/>
</dbReference>
<dbReference type="InterPro" id="IPR050951">
    <property type="entry name" value="Retrovirus_Pol_polyprotein"/>
</dbReference>
<sequence>MPPRMRTQSAGPPATESLRGGTGVWVGRGGKGRRPREGNDQGMGANEGIEGVNGNVEGANGRNLLPAMLAQVGNQGNVGNQNGNVVNENLQENVRNVLVNGNQVGNSYKEFLACNPKEYDRKGGVVVLTLWIKKIENVFHELESLFPHLVTPESRKIERYVYGLALQICRMVAAMEPKTMQKAVQIFSALTDEAVRNGSINKVKKRGNVGEPSKDKNGRYDNKRTTTRNVFATTVNLIGRGNVAEPRHKDRKETRGQGHGNQWNQARGGAFMLGAQEAHHDPNIVTSTFTLNDHFVTALFDSGADYSFVSTTFIPLLGIEPSELGFRYEIEIASGQLVEIDKVIKGCKLDVFDIDLIPFGHGSFDVIIGMNWFSNYKAEIICHKRVVNIPLPDGNVLRVLGERSEEKVRFFIGVKKQEEIIMVRDFPKVCLDDLSGLPPIQEIKLQIELIPRATSVTKSPYRLAPSELEELSGQLKELQDKGFIRPSSSPWRASMIDELFDQLQGFFSKIDLRPYLDKFVIVFIDDILIYPKTQGEHVKHLRLVLELLKKENLYAKFSKCEFLLREVQFLGHVINGNGIHVDPSKIKAVENWKVHRTLNEVRSFLGLAGYYRGFIENFSKIVKSLIILTQKSLPGRPKYFVVYCDASGIGLGCVLMQRGKVIAYASRQLKIHENNYTTHNLELVAIVFALKIWRHYLYGTKSLIYTDHKSLQHIFSQKELNMRQHRWIELFSEYDCEILYHPSKANVVADALSRKERVNPKRGRAMNMILQSSIKDRILAAQKELWMSLQDCREEGIAMDFVTKLPRTSSEHDTIWVIVDQLTKSAHFLPMREEYKMDRLARLYLNEIVARHGVLISIISDRDSRFTSRFWQSMQEALGTRLDMSTAYHSQTDGQSGRTIQTLEDMLIACILDFGGSWDVHLPLVEFSYNNSYHSRPELVQETTEKISQIKDRLTAMRDRQKIYADKRRNPLEFGVGHVAYRLDLPEELNGLHSTFYVSNLKKCLAGPTLQVPLDEIRVDAKLNFVEEPVEILEREFKKLKQSRIAIINVRQNSKRGPEFTHSSSFSITTHSHYHLHSHHQRLAQTTIQTSLKTKNVGVVGGSLVFSYCWSAPGQVSGGDFSSRPVSVMPQAVLKRRPLASFATSRVKINGVVSKFVLGVAVDLKWLHGRISIPTTLGETFSLARITEARFEDERSTIAIIKPNELTVRSETSSAETPVKEVVNNGNGSALIFLVGYGTESEELDNEFKDRKVERDAEKEGEPNILALFGSDRAKRPSFSTSNYTGVVTGEGTIRDASELGSTHVERTGNLGVGVLSATCWSGDSSEVEPDGEVVECGKVILVPVVSEVSDSSVSQGSSKGSDSVSITVERKHEMRRYDYIA</sequence>
<feature type="domain" description="Integrase catalytic" evidence="9">
    <location>
        <begin position="787"/>
        <end position="952"/>
    </location>
</feature>
<evidence type="ECO:0000256" key="5">
    <source>
        <dbReference type="ARBA" id="ARBA00022759"/>
    </source>
</evidence>
<dbReference type="InterPro" id="IPR001584">
    <property type="entry name" value="Integrase_cat-core"/>
</dbReference>
<dbReference type="CDD" id="cd00303">
    <property type="entry name" value="retropepsin_like"/>
    <property type="match status" value="1"/>
</dbReference>
<feature type="compositionally biased region" description="Basic and acidic residues" evidence="8">
    <location>
        <begin position="245"/>
        <end position="256"/>
    </location>
</feature>
<dbReference type="CDD" id="cd01647">
    <property type="entry name" value="RT_LTR"/>
    <property type="match status" value="1"/>
</dbReference>
<dbReference type="PROSITE" id="PS00141">
    <property type="entry name" value="ASP_PROTEASE"/>
    <property type="match status" value="1"/>
</dbReference>
<dbReference type="PANTHER" id="PTHR37984:SF5">
    <property type="entry name" value="PROTEIN NYNRIN-LIKE"/>
    <property type="match status" value="1"/>
</dbReference>
<dbReference type="FunFam" id="3.10.20.370:FF:000001">
    <property type="entry name" value="Retrovirus-related Pol polyprotein from transposon 17.6-like protein"/>
    <property type="match status" value="1"/>
</dbReference>
<accession>A0A6L2NWT2</accession>
<feature type="region of interest" description="Disordered" evidence="8">
    <location>
        <begin position="1"/>
        <end position="54"/>
    </location>
</feature>
<evidence type="ECO:0000256" key="1">
    <source>
        <dbReference type="ARBA" id="ARBA00012493"/>
    </source>
</evidence>
<gene>
    <name evidence="10" type="ORF">Tci_061450</name>
</gene>
<dbReference type="EC" id="2.7.7.49" evidence="1"/>
<feature type="compositionally biased region" description="Low complexity" evidence="8">
    <location>
        <begin position="44"/>
        <end position="54"/>
    </location>
</feature>
<keyword evidence="5" id="KW-0255">Endonuclease</keyword>
<dbReference type="Pfam" id="PF17917">
    <property type="entry name" value="RT_RNaseH"/>
    <property type="match status" value="1"/>
</dbReference>
<dbReference type="GO" id="GO:0015074">
    <property type="term" value="P:DNA integration"/>
    <property type="evidence" value="ECO:0007669"/>
    <property type="project" value="InterPro"/>
</dbReference>
<keyword evidence="3" id="KW-0548">Nucleotidyltransferase</keyword>
<evidence type="ECO:0000256" key="6">
    <source>
        <dbReference type="ARBA" id="ARBA00022801"/>
    </source>
</evidence>
<dbReference type="InterPro" id="IPR012337">
    <property type="entry name" value="RNaseH-like_sf"/>
</dbReference>
<keyword evidence="4" id="KW-0540">Nuclease</keyword>
<dbReference type="InterPro" id="IPR001969">
    <property type="entry name" value="Aspartic_peptidase_AS"/>
</dbReference>
<dbReference type="SUPFAM" id="SSF50630">
    <property type="entry name" value="Acid proteases"/>
    <property type="match status" value="1"/>
</dbReference>
<feature type="region of interest" description="Disordered" evidence="8">
    <location>
        <begin position="201"/>
        <end position="224"/>
    </location>
</feature>
<feature type="compositionally biased region" description="Gly residues" evidence="8">
    <location>
        <begin position="20"/>
        <end position="29"/>
    </location>
</feature>
<dbReference type="InterPro" id="IPR056924">
    <property type="entry name" value="SH3_Tf2-1"/>
</dbReference>
<dbReference type="GO" id="GO:0006508">
    <property type="term" value="P:proteolysis"/>
    <property type="evidence" value="ECO:0007669"/>
    <property type="project" value="InterPro"/>
</dbReference>
<proteinExistence type="predicted"/>
<dbReference type="EMBL" id="BKCJ010009972">
    <property type="protein sequence ID" value="GEU89472.1"/>
    <property type="molecule type" value="Genomic_DNA"/>
</dbReference>
<dbReference type="Gene3D" id="3.10.10.10">
    <property type="entry name" value="HIV Type 1 Reverse Transcriptase, subunit A, domain 1"/>
    <property type="match status" value="1"/>
</dbReference>
<dbReference type="GO" id="GO:0004190">
    <property type="term" value="F:aspartic-type endopeptidase activity"/>
    <property type="evidence" value="ECO:0007669"/>
    <property type="project" value="InterPro"/>
</dbReference>
<evidence type="ECO:0000256" key="2">
    <source>
        <dbReference type="ARBA" id="ARBA00022679"/>
    </source>
</evidence>
<evidence type="ECO:0000256" key="3">
    <source>
        <dbReference type="ARBA" id="ARBA00022695"/>
    </source>
</evidence>
<reference evidence="10" key="1">
    <citation type="journal article" date="2019" name="Sci. Rep.">
        <title>Draft genome of Tanacetum cinerariifolium, the natural source of mosquito coil.</title>
        <authorList>
            <person name="Yamashiro T."/>
            <person name="Shiraishi A."/>
            <person name="Satake H."/>
            <person name="Nakayama K."/>
        </authorList>
    </citation>
    <scope>NUCLEOTIDE SEQUENCE</scope>
</reference>
<dbReference type="PANTHER" id="PTHR37984">
    <property type="entry name" value="PROTEIN CBG26694"/>
    <property type="match status" value="1"/>
</dbReference>
<dbReference type="InterPro" id="IPR041373">
    <property type="entry name" value="RT_RNaseH"/>
</dbReference>
<dbReference type="SUPFAM" id="SSF56672">
    <property type="entry name" value="DNA/RNA polymerases"/>
    <property type="match status" value="1"/>
</dbReference>
<dbReference type="InterPro" id="IPR000477">
    <property type="entry name" value="RT_dom"/>
</dbReference>
<dbReference type="GO" id="GO:0003676">
    <property type="term" value="F:nucleic acid binding"/>
    <property type="evidence" value="ECO:0007669"/>
    <property type="project" value="InterPro"/>
</dbReference>
<dbReference type="Pfam" id="PF08284">
    <property type="entry name" value="RVP_2"/>
    <property type="match status" value="1"/>
</dbReference>
<dbReference type="InterPro" id="IPR043128">
    <property type="entry name" value="Rev_trsase/Diguanyl_cyclase"/>
</dbReference>
<dbReference type="Gene3D" id="3.30.70.270">
    <property type="match status" value="2"/>
</dbReference>
<feature type="compositionally biased region" description="Basic and acidic residues" evidence="8">
    <location>
        <begin position="212"/>
        <end position="224"/>
    </location>
</feature>
<evidence type="ECO:0000256" key="4">
    <source>
        <dbReference type="ARBA" id="ARBA00022722"/>
    </source>
</evidence>
<evidence type="ECO:0000259" key="9">
    <source>
        <dbReference type="PROSITE" id="PS50994"/>
    </source>
</evidence>
<dbReference type="PROSITE" id="PS50994">
    <property type="entry name" value="INTEGRASE"/>
    <property type="match status" value="1"/>
</dbReference>
<organism evidence="10">
    <name type="scientific">Tanacetum cinerariifolium</name>
    <name type="common">Dalmatian daisy</name>
    <name type="synonym">Chrysanthemum cinerariifolium</name>
    <dbReference type="NCBI Taxonomy" id="118510"/>
    <lineage>
        <taxon>Eukaryota</taxon>
        <taxon>Viridiplantae</taxon>
        <taxon>Streptophyta</taxon>
        <taxon>Embryophyta</taxon>
        <taxon>Tracheophyta</taxon>
        <taxon>Spermatophyta</taxon>
        <taxon>Magnoliopsida</taxon>
        <taxon>eudicotyledons</taxon>
        <taxon>Gunneridae</taxon>
        <taxon>Pentapetalae</taxon>
        <taxon>asterids</taxon>
        <taxon>campanulids</taxon>
        <taxon>Asterales</taxon>
        <taxon>Asteraceae</taxon>
        <taxon>Asteroideae</taxon>
        <taxon>Anthemideae</taxon>
        <taxon>Anthemidinae</taxon>
        <taxon>Tanacetum</taxon>
    </lineage>
</organism>
<feature type="compositionally biased region" description="Polar residues" evidence="8">
    <location>
        <begin position="1"/>
        <end position="10"/>
    </location>
</feature>
<dbReference type="SUPFAM" id="SSF53098">
    <property type="entry name" value="Ribonuclease H-like"/>
    <property type="match status" value="1"/>
</dbReference>
<dbReference type="Gene3D" id="3.30.420.10">
    <property type="entry name" value="Ribonuclease H-like superfamily/Ribonuclease H"/>
    <property type="match status" value="1"/>
</dbReference>
<comment type="caution">
    <text evidence="10">The sequence shown here is derived from an EMBL/GenBank/DDBJ whole genome shotgun (WGS) entry which is preliminary data.</text>
</comment>
<keyword evidence="2" id="KW-0808">Transferase</keyword>